<reference evidence="1" key="1">
    <citation type="submission" date="2020-08" db="EMBL/GenBank/DDBJ databases">
        <title>Multicomponent nature underlies the extraordinary mechanical properties of spider dragline silk.</title>
        <authorList>
            <person name="Kono N."/>
            <person name="Nakamura H."/>
            <person name="Mori M."/>
            <person name="Yoshida Y."/>
            <person name="Ohtoshi R."/>
            <person name="Malay A.D."/>
            <person name="Moran D.A.P."/>
            <person name="Tomita M."/>
            <person name="Numata K."/>
            <person name="Arakawa K."/>
        </authorList>
    </citation>
    <scope>NUCLEOTIDE SEQUENCE</scope>
</reference>
<proteinExistence type="predicted"/>
<name>A0A8X6PVC7_NEPPI</name>
<dbReference type="Proteomes" id="UP000887013">
    <property type="component" value="Unassembled WGS sequence"/>
</dbReference>
<gene>
    <name evidence="1" type="ORF">NPIL_341851</name>
</gene>
<keyword evidence="2" id="KW-1185">Reference proteome</keyword>
<dbReference type="AlphaFoldDB" id="A0A8X6PVC7"/>
<sequence>MVESWRCGEKGLLPEAGLDNICSRLVVVLGSAEIFKGMDQIFGIAHRMMAARIRLIRGLSGQEDLVLSIFLDLDGLSAGISFLLVRLFVIVSRLLAFNWTASCDHPEDGL</sequence>
<comment type="caution">
    <text evidence="1">The sequence shown here is derived from an EMBL/GenBank/DDBJ whole genome shotgun (WGS) entry which is preliminary data.</text>
</comment>
<evidence type="ECO:0000313" key="1">
    <source>
        <dbReference type="EMBL" id="GFT87354.1"/>
    </source>
</evidence>
<evidence type="ECO:0000313" key="2">
    <source>
        <dbReference type="Proteomes" id="UP000887013"/>
    </source>
</evidence>
<accession>A0A8X6PVC7</accession>
<protein>
    <submittedName>
        <fullName evidence="1">Uncharacterized protein</fullName>
    </submittedName>
</protein>
<organism evidence="1 2">
    <name type="scientific">Nephila pilipes</name>
    <name type="common">Giant wood spider</name>
    <name type="synonym">Nephila maculata</name>
    <dbReference type="NCBI Taxonomy" id="299642"/>
    <lineage>
        <taxon>Eukaryota</taxon>
        <taxon>Metazoa</taxon>
        <taxon>Ecdysozoa</taxon>
        <taxon>Arthropoda</taxon>
        <taxon>Chelicerata</taxon>
        <taxon>Arachnida</taxon>
        <taxon>Araneae</taxon>
        <taxon>Araneomorphae</taxon>
        <taxon>Entelegynae</taxon>
        <taxon>Araneoidea</taxon>
        <taxon>Nephilidae</taxon>
        <taxon>Nephila</taxon>
    </lineage>
</organism>
<dbReference type="EMBL" id="BMAW01119999">
    <property type="protein sequence ID" value="GFT87354.1"/>
    <property type="molecule type" value="Genomic_DNA"/>
</dbReference>